<dbReference type="PROSITE" id="PS51265">
    <property type="entry name" value="ZF_DBF4"/>
    <property type="match status" value="1"/>
</dbReference>
<feature type="compositionally biased region" description="Polar residues" evidence="5">
    <location>
        <begin position="140"/>
        <end position="155"/>
    </location>
</feature>
<gene>
    <name evidence="7" type="primary">DBF4B</name>
    <name evidence="7" type="ORF">P7K49_010747</name>
</gene>
<reference evidence="7 8" key="1">
    <citation type="submission" date="2023-05" db="EMBL/GenBank/DDBJ databases">
        <title>B98-5 Cell Line De Novo Hybrid Assembly: An Optical Mapping Approach.</title>
        <authorList>
            <person name="Kananen K."/>
            <person name="Auerbach J.A."/>
            <person name="Kautto E."/>
            <person name="Blachly J.S."/>
        </authorList>
    </citation>
    <scope>NUCLEOTIDE SEQUENCE [LARGE SCALE GENOMIC DNA]</scope>
    <source>
        <strain evidence="7">B95-8</strain>
        <tissue evidence="7">Cell line</tissue>
    </source>
</reference>
<dbReference type="SMART" id="SM00586">
    <property type="entry name" value="ZnF_DBF"/>
    <property type="match status" value="1"/>
</dbReference>
<evidence type="ECO:0000313" key="7">
    <source>
        <dbReference type="EMBL" id="KAK2111001.1"/>
    </source>
</evidence>
<evidence type="ECO:0000256" key="3">
    <source>
        <dbReference type="ARBA" id="ARBA00022833"/>
    </source>
</evidence>
<evidence type="ECO:0000256" key="1">
    <source>
        <dbReference type="ARBA" id="ARBA00022723"/>
    </source>
</evidence>
<keyword evidence="8" id="KW-1185">Reference proteome</keyword>
<dbReference type="Gene3D" id="6.10.250.3410">
    <property type="entry name" value="DBF zinc finger"/>
    <property type="match status" value="1"/>
</dbReference>
<dbReference type="InterPro" id="IPR038545">
    <property type="entry name" value="Znf_DBF_sf"/>
</dbReference>
<evidence type="ECO:0000256" key="4">
    <source>
        <dbReference type="PROSITE-ProRule" id="PRU00600"/>
    </source>
</evidence>
<comment type="caution">
    <text evidence="7">The sequence shown here is derived from an EMBL/GenBank/DDBJ whole genome shotgun (WGS) entry which is preliminary data.</text>
</comment>
<evidence type="ECO:0000256" key="2">
    <source>
        <dbReference type="ARBA" id="ARBA00022771"/>
    </source>
</evidence>
<protein>
    <submittedName>
        <fullName evidence="7">Protein DBF4 B</fullName>
    </submittedName>
</protein>
<organism evidence="7 8">
    <name type="scientific">Saguinus oedipus</name>
    <name type="common">Cotton-top tamarin</name>
    <name type="synonym">Oedipomidas oedipus</name>
    <dbReference type="NCBI Taxonomy" id="9490"/>
    <lineage>
        <taxon>Eukaryota</taxon>
        <taxon>Metazoa</taxon>
        <taxon>Chordata</taxon>
        <taxon>Craniata</taxon>
        <taxon>Vertebrata</taxon>
        <taxon>Euteleostomi</taxon>
        <taxon>Mammalia</taxon>
        <taxon>Eutheria</taxon>
        <taxon>Euarchontoglires</taxon>
        <taxon>Primates</taxon>
        <taxon>Haplorrhini</taxon>
        <taxon>Platyrrhini</taxon>
        <taxon>Cebidae</taxon>
        <taxon>Callitrichinae</taxon>
        <taxon>Saguinus</taxon>
    </lineage>
</organism>
<dbReference type="Pfam" id="PF07535">
    <property type="entry name" value="zf-DBF"/>
    <property type="match status" value="1"/>
</dbReference>
<evidence type="ECO:0000256" key="5">
    <source>
        <dbReference type="SAM" id="MobiDB-lite"/>
    </source>
</evidence>
<keyword evidence="3" id="KW-0862">Zinc</keyword>
<feature type="region of interest" description="Disordered" evidence="5">
    <location>
        <begin position="134"/>
        <end position="192"/>
    </location>
</feature>
<keyword evidence="2 4" id="KW-0863">Zinc-finger</keyword>
<evidence type="ECO:0000313" key="8">
    <source>
        <dbReference type="Proteomes" id="UP001266305"/>
    </source>
</evidence>
<accession>A0ABQ9VNN2</accession>
<name>A0ABQ9VNN2_SAGOE</name>
<dbReference type="InterPro" id="IPR051590">
    <property type="entry name" value="Replication_Regulatory_Kinase"/>
</dbReference>
<feature type="domain" description="DBF4-type" evidence="6">
    <location>
        <begin position="2"/>
        <end position="64"/>
    </location>
</feature>
<sequence>MPRRKKGYCECCQEAFEELHSASFNDLSSSHPRQHLQSAQHRGFALEAHPYAEVDRIIAQLSHSFTDIPFQASLPRWSGSLASDCDPLFPETLHPCQLSHPRAASPRMRKEDSCQASGFPEQDGTVYSMQAPVECAGTGETPSPGSSQIDQQSSGPHIPPGWGESGPQGLRILSVQPLALNPRRLASSPAAP</sequence>
<proteinExistence type="predicted"/>
<evidence type="ECO:0000259" key="6">
    <source>
        <dbReference type="PROSITE" id="PS51265"/>
    </source>
</evidence>
<dbReference type="PANTHER" id="PTHR15375:SF24">
    <property type="entry name" value="PROTEIN DBF4 HOMOLOG B"/>
    <property type="match status" value="1"/>
</dbReference>
<keyword evidence="1" id="KW-0479">Metal-binding</keyword>
<dbReference type="PANTHER" id="PTHR15375">
    <property type="entry name" value="ACTIVATOR OF S-PHASE KINASE-RELATED"/>
    <property type="match status" value="1"/>
</dbReference>
<dbReference type="InterPro" id="IPR006572">
    <property type="entry name" value="Znf_DBF"/>
</dbReference>
<dbReference type="EMBL" id="JASSZA010000005">
    <property type="protein sequence ID" value="KAK2111001.1"/>
    <property type="molecule type" value="Genomic_DNA"/>
</dbReference>
<dbReference type="Proteomes" id="UP001266305">
    <property type="component" value="Unassembled WGS sequence"/>
</dbReference>